<dbReference type="PROSITE" id="PS50880">
    <property type="entry name" value="TOPRIM"/>
    <property type="match status" value="1"/>
</dbReference>
<feature type="binding site" evidence="10">
    <location>
        <position position="505"/>
    </location>
    <ligand>
        <name>Mg(2+)</name>
        <dbReference type="ChEBI" id="CHEBI:18420"/>
        <label>2</label>
    </ligand>
</feature>
<dbReference type="InterPro" id="IPR000565">
    <property type="entry name" value="Topo_IIA_B"/>
</dbReference>
<dbReference type="Gene3D" id="3.30.230.10">
    <property type="match status" value="1"/>
</dbReference>
<evidence type="ECO:0000256" key="5">
    <source>
        <dbReference type="ARBA" id="ARBA00022840"/>
    </source>
</evidence>
<dbReference type="Gene3D" id="3.30.565.10">
    <property type="entry name" value="Histidine kinase-like ATPase, C-terminal domain"/>
    <property type="match status" value="1"/>
</dbReference>
<sequence>MSNTDYTADSIKVLKGLEAVRKRPGMYIGDTDDGSGLHQMVYEVVDNSVDESLAGYCTAIEVVIDVDGSISVKDNGRGMPTDMHGEGVSAAEVIMTQLHAGGKFDQSSYKVSGGLHGVGVSVVNALSDWLKLTIYRDGKIHFAEFKNGETVHSLSVIGECGDKTGTLVHFLPSRSTFKNTIEVSFTTLENRFRELSFLNPGLEVSLLDLRKSGGSAGKVIFFSSGGTEEFVTYLDRSKQPIHTSPIRITGGVDSIVMDIAIQWNDSYYENVLCFTNNIKQRDGGTHLAALRSAMTRVMHNYIVKENLLKKEKVLVSGEDVREGLTAILSIKLPDPKFSSQTKEKLISSEVKPVIEKIVGDSLASWLEENPSAARVIAKKVVESALAREAAKKARELTRRKGGLEITTLPGKLADCQEKSPELSELLIVEGDSAGGSAKQGRDRKTQAVLPLRGKILNVEKTRFHKVIGSAEIGNLIAALGTSIGEEEFNIDKIRYHKVIIMTDADVDGLHIRTLLLTFFFRYARPIVERGYLYIAQTPLYKVMRKGTDVYLRDDIALEEYLLERIVKGKELIGANGDVYTGQALKRIVQQCLVLSRILEKFDYRIPLEILEVVFLCGEAADPKLLAERVALASFGTWTVVREDGALFFERTFQGLRNRYEYSPLFVPEDLEKMAKIREAISEIFYPGFARFNNKDYYSILTFVKDADSAARAGMVLQRFKGLGEMNPEQLWSTTLDPSNRTIFKVTIEEAAVADQMCSMLMGDAVGPRRDFIVNNALNASNIDV</sequence>
<proteinExistence type="inferred from homology"/>
<feature type="binding site" evidence="10">
    <location>
        <position position="503"/>
    </location>
    <ligand>
        <name>Mg(2+)</name>
        <dbReference type="ChEBI" id="CHEBI:18420"/>
        <label>1</label>
        <note>catalytic</note>
    </ligand>
</feature>
<dbReference type="InterPro" id="IPR003594">
    <property type="entry name" value="HATPase_dom"/>
</dbReference>
<evidence type="ECO:0000313" key="13">
    <source>
        <dbReference type="Proteomes" id="UP000464912"/>
    </source>
</evidence>
<dbReference type="CDD" id="cd03366">
    <property type="entry name" value="TOPRIM_TopoIIA_GyrB"/>
    <property type="match status" value="1"/>
</dbReference>
<dbReference type="GO" id="GO:0003677">
    <property type="term" value="F:DNA binding"/>
    <property type="evidence" value="ECO:0007669"/>
    <property type="project" value="UniProtKB-KW"/>
</dbReference>
<dbReference type="Pfam" id="PF01751">
    <property type="entry name" value="Toprim"/>
    <property type="match status" value="1"/>
</dbReference>
<evidence type="ECO:0000259" key="11">
    <source>
        <dbReference type="PROSITE" id="PS50880"/>
    </source>
</evidence>
<evidence type="ECO:0000256" key="1">
    <source>
        <dbReference type="ARBA" id="ARBA00000185"/>
    </source>
</evidence>
<dbReference type="InterPro" id="IPR018522">
    <property type="entry name" value="TopoIIA_CS"/>
</dbReference>
<comment type="similarity">
    <text evidence="2 10">Belongs to the type II topoisomerase GyrB family.</text>
</comment>
<dbReference type="Proteomes" id="UP000464912">
    <property type="component" value="Chromosome"/>
</dbReference>
<evidence type="ECO:0000256" key="4">
    <source>
        <dbReference type="ARBA" id="ARBA00022741"/>
    </source>
</evidence>
<dbReference type="NCBIfam" id="NF011501">
    <property type="entry name" value="PRK14939.1"/>
    <property type="match status" value="1"/>
</dbReference>
<dbReference type="InterPro" id="IPR036890">
    <property type="entry name" value="HATPase_C_sf"/>
</dbReference>
<feature type="binding site" evidence="10">
    <location>
        <position position="503"/>
    </location>
    <ligand>
        <name>Mg(2+)</name>
        <dbReference type="ChEBI" id="CHEBI:18420"/>
        <label>2</label>
    </ligand>
</feature>
<comment type="subcellular location">
    <subcellularLocation>
        <location evidence="10">Cytoplasm</location>
    </subcellularLocation>
</comment>
<evidence type="ECO:0000256" key="3">
    <source>
        <dbReference type="ARBA" id="ARBA00022723"/>
    </source>
</evidence>
<comment type="subunit">
    <text evidence="10">Heterotetramer, composed of two GyrA and two GyrB chains. In the heterotetramer, GyrA contains the active site tyrosine that forms a transient covalent intermediate with DNA, while GyrB binds cofactors and catalyzes ATP hydrolysis.</text>
</comment>
<keyword evidence="9 10" id="KW-0413">Isomerase</keyword>
<dbReference type="AlphaFoldDB" id="A0A6P1GAV4"/>
<dbReference type="SUPFAM" id="SSF55874">
    <property type="entry name" value="ATPase domain of HSP90 chaperone/DNA topoisomerase II/histidine kinase"/>
    <property type="match status" value="1"/>
</dbReference>
<evidence type="ECO:0000313" key="12">
    <source>
        <dbReference type="EMBL" id="QHD65586.1"/>
    </source>
</evidence>
<dbReference type="InterPro" id="IPR034160">
    <property type="entry name" value="TOPRIM_GyrB"/>
</dbReference>
<keyword evidence="7 10" id="KW-0799">Topoisomerase</keyword>
<dbReference type="GO" id="GO:0005694">
    <property type="term" value="C:chromosome"/>
    <property type="evidence" value="ECO:0007669"/>
    <property type="project" value="InterPro"/>
</dbReference>
<dbReference type="PANTHER" id="PTHR45866">
    <property type="entry name" value="DNA GYRASE/TOPOISOMERASE SUBUNIT B"/>
    <property type="match status" value="1"/>
</dbReference>
<dbReference type="CDD" id="cd00822">
    <property type="entry name" value="TopoII_Trans_DNA_gyrase"/>
    <property type="match status" value="1"/>
</dbReference>
<dbReference type="NCBIfam" id="NF004189">
    <property type="entry name" value="PRK05644.1"/>
    <property type="match status" value="1"/>
</dbReference>
<gene>
    <name evidence="10 12" type="primary">gyrB</name>
    <name evidence="12" type="ORF">GP480_02935</name>
</gene>
<dbReference type="PANTHER" id="PTHR45866:SF1">
    <property type="entry name" value="DNA GYRASE SUBUNIT B, MITOCHONDRIAL"/>
    <property type="match status" value="1"/>
</dbReference>
<dbReference type="GO" id="GO:0003918">
    <property type="term" value="F:DNA topoisomerase type II (double strand cut, ATP-hydrolyzing) activity"/>
    <property type="evidence" value="ECO:0007669"/>
    <property type="project" value="UniProtKB-UniRule"/>
</dbReference>
<dbReference type="InterPro" id="IPR002288">
    <property type="entry name" value="DNA_gyrase_B_C"/>
</dbReference>
<dbReference type="SMART" id="SM00433">
    <property type="entry name" value="TOP2c"/>
    <property type="match status" value="1"/>
</dbReference>
<dbReference type="EMBL" id="CP047224">
    <property type="protein sequence ID" value="QHD65586.1"/>
    <property type="molecule type" value="Genomic_DNA"/>
</dbReference>
<dbReference type="CDD" id="cd16928">
    <property type="entry name" value="HATPase_GyrB-like"/>
    <property type="match status" value="1"/>
</dbReference>
<reference evidence="12 13" key="2">
    <citation type="journal article" date="2020" name="MBio">
        <title>Isolation and Molecular Analysis of a Novel Neorickettsia Species That Causes Potomac Horse Fever.</title>
        <authorList>
            <person name="Teymournejad O."/>
            <person name="Lin M."/>
            <person name="Bekebrede H."/>
            <person name="Kamr A."/>
            <person name="Toribio R.E."/>
            <person name="Arroyo L.G."/>
            <person name="Baird J.D."/>
            <person name="Rikihisa Y."/>
        </authorList>
    </citation>
    <scope>NUCLEOTIDE SEQUENCE [LARGE SCALE GENOMIC DNA]</scope>
    <source>
        <strain evidence="12 13">Fin17</strain>
    </source>
</reference>
<evidence type="ECO:0000256" key="9">
    <source>
        <dbReference type="ARBA" id="ARBA00023235"/>
    </source>
</evidence>
<dbReference type="SUPFAM" id="SSF56719">
    <property type="entry name" value="Type II DNA topoisomerase"/>
    <property type="match status" value="1"/>
</dbReference>
<dbReference type="Gene3D" id="3.40.50.670">
    <property type="match status" value="2"/>
</dbReference>
<dbReference type="EC" id="5.6.2.2" evidence="10"/>
<comment type="cofactor">
    <cofactor evidence="10">
        <name>Mg(2+)</name>
        <dbReference type="ChEBI" id="CHEBI:18420"/>
    </cofactor>
    <cofactor evidence="10">
        <name>Mn(2+)</name>
        <dbReference type="ChEBI" id="CHEBI:29035"/>
    </cofactor>
    <cofactor evidence="10">
        <name>Ca(2+)</name>
        <dbReference type="ChEBI" id="CHEBI:29108"/>
    </cofactor>
    <text evidence="10">Binds two Mg(2+) per subunit. The magnesium ions form salt bridges with both the protein and the DNA. Can also accept other divalent metal cations, such as Mn(2+) or Ca(2+).</text>
</comment>
<organism evidence="12 13">
    <name type="scientific">Neorickettsia findlayensis</name>
    <dbReference type="NCBI Taxonomy" id="2686014"/>
    <lineage>
        <taxon>Bacteria</taxon>
        <taxon>Pseudomonadati</taxon>
        <taxon>Pseudomonadota</taxon>
        <taxon>Alphaproteobacteria</taxon>
        <taxon>Rickettsiales</taxon>
        <taxon>Anaplasmataceae</taxon>
        <taxon>Neorickettsia</taxon>
    </lineage>
</organism>
<dbReference type="Pfam" id="PF00204">
    <property type="entry name" value="DNA_gyraseB"/>
    <property type="match status" value="1"/>
</dbReference>
<reference evidence="12 13" key="1">
    <citation type="journal article" date="2020" name="MBio">
        <title>Erratum for Teymournejad et al., 'Isolation and Molecular Analysis of a Novel Neorickettsia Species That Causes Potomac Horse Fever'.</title>
        <authorList>
            <person name="Teymournejad O."/>
            <person name="Lin M."/>
            <person name="Bekebrede H."/>
            <person name="Kamr A."/>
            <person name="Toribio R.E."/>
            <person name="Arroyo L.G."/>
            <person name="Baird J.D."/>
            <person name="Rikihisa Y."/>
        </authorList>
    </citation>
    <scope>NUCLEOTIDE SEQUENCE [LARGE SCALE GENOMIC DNA]</scope>
    <source>
        <strain evidence="12 13">Fin17</strain>
    </source>
</reference>
<keyword evidence="8" id="KW-0238">DNA-binding</keyword>
<feature type="site" description="Interaction with DNA" evidence="10">
    <location>
        <position position="454"/>
    </location>
</feature>
<evidence type="ECO:0000256" key="10">
    <source>
        <dbReference type="HAMAP-Rule" id="MF_01898"/>
    </source>
</evidence>
<feature type="binding site" evidence="10">
    <location>
        <position position="429"/>
    </location>
    <ligand>
        <name>Mg(2+)</name>
        <dbReference type="ChEBI" id="CHEBI:18420"/>
        <label>1</label>
        <note>catalytic</note>
    </ligand>
</feature>
<dbReference type="FunFam" id="3.30.230.10:FF:000005">
    <property type="entry name" value="DNA gyrase subunit B"/>
    <property type="match status" value="1"/>
</dbReference>
<evidence type="ECO:0000256" key="8">
    <source>
        <dbReference type="ARBA" id="ARBA00023125"/>
    </source>
</evidence>
<dbReference type="FunFam" id="3.30.565.10:FF:000002">
    <property type="entry name" value="DNA gyrase subunit B"/>
    <property type="match status" value="1"/>
</dbReference>
<dbReference type="PRINTS" id="PR00418">
    <property type="entry name" value="TPI2FAMILY"/>
</dbReference>
<evidence type="ECO:0000256" key="7">
    <source>
        <dbReference type="ARBA" id="ARBA00023029"/>
    </source>
</evidence>
<dbReference type="KEGG" id="nef:GP480_02935"/>
<dbReference type="InterPro" id="IPR020568">
    <property type="entry name" value="Ribosomal_Su5_D2-typ_SF"/>
</dbReference>
<comment type="catalytic activity">
    <reaction evidence="1 10">
        <text>ATP-dependent breakage, passage and rejoining of double-stranded DNA.</text>
        <dbReference type="EC" id="5.6.2.2"/>
    </reaction>
</comment>
<dbReference type="SUPFAM" id="SSF54211">
    <property type="entry name" value="Ribosomal protein S5 domain 2-like"/>
    <property type="match status" value="1"/>
</dbReference>
<dbReference type="Pfam" id="PF00986">
    <property type="entry name" value="DNA_gyraseB_C"/>
    <property type="match status" value="1"/>
</dbReference>
<accession>A0A6P1GAV4</accession>
<feature type="domain" description="Toprim" evidence="11">
    <location>
        <begin position="423"/>
        <end position="538"/>
    </location>
</feature>
<evidence type="ECO:0000256" key="6">
    <source>
        <dbReference type="ARBA" id="ARBA00022842"/>
    </source>
</evidence>
<dbReference type="NCBIfam" id="TIGR01059">
    <property type="entry name" value="gyrB"/>
    <property type="match status" value="1"/>
</dbReference>
<dbReference type="HAMAP" id="MF_01898">
    <property type="entry name" value="GyrB"/>
    <property type="match status" value="1"/>
</dbReference>
<dbReference type="InterPro" id="IPR014721">
    <property type="entry name" value="Ribsml_uS5_D2-typ_fold_subgr"/>
</dbReference>
<dbReference type="SMART" id="SM00387">
    <property type="entry name" value="HATPase_c"/>
    <property type="match status" value="1"/>
</dbReference>
<dbReference type="GO" id="GO:0005524">
    <property type="term" value="F:ATP binding"/>
    <property type="evidence" value="ECO:0007669"/>
    <property type="project" value="UniProtKB-UniRule"/>
</dbReference>
<dbReference type="InterPro" id="IPR001241">
    <property type="entry name" value="Topo_IIA"/>
</dbReference>
<keyword evidence="5 10" id="KW-0067">ATP-binding</keyword>
<comment type="miscellaneous">
    <text evidence="10">Few gyrases are as efficient as E.coli at forming negative supercoils. Not all organisms have 2 type II topoisomerases; in organisms with a single type II topoisomerase this enzyme also has to decatenate newly replicated chromosomes.</text>
</comment>
<dbReference type="GO" id="GO:0006261">
    <property type="term" value="P:DNA-templated DNA replication"/>
    <property type="evidence" value="ECO:0007669"/>
    <property type="project" value="UniProtKB-UniRule"/>
</dbReference>
<keyword evidence="13" id="KW-1185">Reference proteome</keyword>
<dbReference type="InterPro" id="IPR013760">
    <property type="entry name" value="Topo_IIA-like_dom_sf"/>
</dbReference>
<dbReference type="InterPro" id="IPR011557">
    <property type="entry name" value="GyrB"/>
</dbReference>
<keyword evidence="6 10" id="KW-0460">Magnesium</keyword>
<dbReference type="GO" id="GO:0005737">
    <property type="term" value="C:cytoplasm"/>
    <property type="evidence" value="ECO:0007669"/>
    <property type="project" value="UniProtKB-SubCell"/>
</dbReference>
<keyword evidence="3 10" id="KW-0479">Metal-binding</keyword>
<feature type="site" description="Interaction with DNA" evidence="10">
    <location>
        <position position="457"/>
    </location>
</feature>
<keyword evidence="10" id="KW-0963">Cytoplasm</keyword>
<name>A0A6P1GAV4_9RICK</name>
<protein>
    <recommendedName>
        <fullName evidence="10">DNA gyrase subunit B</fullName>
        <ecNumber evidence="10">5.6.2.2</ecNumber>
    </recommendedName>
</protein>
<dbReference type="GO" id="GO:0006265">
    <property type="term" value="P:DNA topological change"/>
    <property type="evidence" value="ECO:0007669"/>
    <property type="project" value="UniProtKB-UniRule"/>
</dbReference>
<keyword evidence="4 10" id="KW-0547">Nucleotide-binding</keyword>
<dbReference type="PRINTS" id="PR01159">
    <property type="entry name" value="DNAGYRASEB"/>
</dbReference>
<dbReference type="GO" id="GO:0046872">
    <property type="term" value="F:metal ion binding"/>
    <property type="evidence" value="ECO:0007669"/>
    <property type="project" value="UniProtKB-KW"/>
</dbReference>
<dbReference type="InterPro" id="IPR013759">
    <property type="entry name" value="Topo_IIA_B_C"/>
</dbReference>
<dbReference type="InterPro" id="IPR006171">
    <property type="entry name" value="TOPRIM_dom"/>
</dbReference>
<evidence type="ECO:0000256" key="2">
    <source>
        <dbReference type="ARBA" id="ARBA00010708"/>
    </source>
</evidence>
<comment type="function">
    <text evidence="10">A type II topoisomerase that negatively supercoils closed circular double-stranded (ds) DNA in an ATP-dependent manner to modulate DNA topology and maintain chromosomes in an underwound state. Negative supercoiling favors strand separation, and DNA replication, transcription, recombination and repair, all of which involve strand separation. Also able to catalyze the interconversion of other topological isomers of dsDNA rings, including catenanes and knotted rings. Type II topoisomerases break and join 2 DNA strands simultaneously in an ATP-dependent manner.</text>
</comment>
<dbReference type="Pfam" id="PF02518">
    <property type="entry name" value="HATPase_c"/>
    <property type="match status" value="1"/>
</dbReference>
<dbReference type="InterPro" id="IPR013506">
    <property type="entry name" value="Topo_IIA_bsu_dom2"/>
</dbReference>
<dbReference type="PROSITE" id="PS00177">
    <property type="entry name" value="TOPOISOMERASE_II"/>
    <property type="match status" value="1"/>
</dbReference>